<dbReference type="PROSITE" id="PS51257">
    <property type="entry name" value="PROKAR_LIPOPROTEIN"/>
    <property type="match status" value="1"/>
</dbReference>
<name>A0A1E5ISA3_SHECO</name>
<evidence type="ECO:0000313" key="3">
    <source>
        <dbReference type="EMBL" id="OEG72888.1"/>
    </source>
</evidence>
<organism evidence="3 4">
    <name type="scientific">Shewanella colwelliana</name>
    <name type="common">Alteromonas colwelliana</name>
    <dbReference type="NCBI Taxonomy" id="23"/>
    <lineage>
        <taxon>Bacteria</taxon>
        <taxon>Pseudomonadati</taxon>
        <taxon>Pseudomonadota</taxon>
        <taxon>Gammaproteobacteria</taxon>
        <taxon>Alteromonadales</taxon>
        <taxon>Shewanellaceae</taxon>
        <taxon>Shewanella</taxon>
    </lineage>
</organism>
<comment type="caution">
    <text evidence="3">The sequence shown here is derived from an EMBL/GenBank/DDBJ whole genome shotgun (WGS) entry which is preliminary data.</text>
</comment>
<evidence type="ECO:0000256" key="1">
    <source>
        <dbReference type="SAM" id="SignalP"/>
    </source>
</evidence>
<evidence type="ECO:0000313" key="2">
    <source>
        <dbReference type="EMBL" id="GIU40774.1"/>
    </source>
</evidence>
<reference evidence="2 5" key="2">
    <citation type="submission" date="2021-05" db="EMBL/GenBank/DDBJ databases">
        <title>Molecular characterization for Shewanella algae harboring chromosomal blaOXA-55-like strains isolated from clinical and environment sample.</title>
        <authorList>
            <person name="Ohama Y."/>
            <person name="Aoki K."/>
            <person name="Harada S."/>
            <person name="Moriya K."/>
            <person name="Ishii Y."/>
            <person name="Tateda K."/>
        </authorList>
    </citation>
    <scope>NUCLEOTIDE SEQUENCE [LARGE SCALE GENOMIC DNA]</scope>
    <source>
        <strain evidence="2 5">MBTL60-118</strain>
    </source>
</reference>
<proteinExistence type="predicted"/>
<gene>
    <name evidence="3" type="ORF">BEL05_11540</name>
    <name evidence="2" type="ORF">TUM3794_19500</name>
</gene>
<feature type="signal peptide" evidence="1">
    <location>
        <begin position="1"/>
        <end position="24"/>
    </location>
</feature>
<evidence type="ECO:0000313" key="5">
    <source>
        <dbReference type="Proteomes" id="UP000773469"/>
    </source>
</evidence>
<accession>A0A1E5ISA3</accession>
<dbReference type="RefSeq" id="WP_028762847.1">
    <property type="nucleotide sequence ID" value="NZ_BPEU01000012.1"/>
</dbReference>
<dbReference type="Proteomes" id="UP000773469">
    <property type="component" value="Unassembled WGS sequence"/>
</dbReference>
<evidence type="ECO:0000313" key="4">
    <source>
        <dbReference type="Proteomes" id="UP000095230"/>
    </source>
</evidence>
<dbReference type="AlphaFoldDB" id="A0A1E5ISA3"/>
<dbReference type="EMBL" id="MCBT01000046">
    <property type="protein sequence ID" value="OEG72888.1"/>
    <property type="molecule type" value="Genomic_DNA"/>
</dbReference>
<keyword evidence="5" id="KW-1185">Reference proteome</keyword>
<reference evidence="3 4" key="1">
    <citation type="submission" date="2016-07" db="EMBL/GenBank/DDBJ databases">
        <title>Whole-genome of two Shewanella species isolated from a digestive organ of sea cucumber Apostichopus japonicus Selenka 1867.</title>
        <authorList>
            <person name="Hong H.-H."/>
            <person name="Choi H."/>
            <person name="Cheon S."/>
            <person name="Oh J.-S."/>
            <person name="Lee H.-G."/>
            <person name="Park C."/>
        </authorList>
    </citation>
    <scope>NUCLEOTIDE SEQUENCE [LARGE SCALE GENOMIC DNA]</scope>
    <source>
        <strain evidence="3 4">CSB03KR</strain>
    </source>
</reference>
<sequence length="380" mass="43404">MKNHTLTAMLIILFALLSGCQSTAKKQAIPLNKSEHTGQLSSLAFIHQQGQLIAESLEKDSTSAAFDWWNRATLLTYAHNTYPDLTDAEEESFYRFVRTKFKNQVKQAQYWRFDGVQGDNLVLSTYISDMPAAILLNYQYSEVAGHQQLRIVDWQLVHHLTSGLDAYFAYLHNADAIANSGFIKVIQSARAGQAMDEQQVAAIFDKLPDSIKTEPTLLTDFIWSSFVTIDEPSTAIIDTMYQFAPMLTPKNSAFWGYSYMYKNEMSQYQYTRELAMANLNNLQTNYAMVGVLYALQQNEVEYAQQEFMRYIQSQPHDAMAYAIYLNNLIDLGLHQQASDIFQAFNLQFDVKLNQQDFAESDQQKVAAFFNSPAFKQISQL</sequence>
<keyword evidence="1" id="KW-0732">Signal</keyword>
<dbReference type="EMBL" id="BPEU01000012">
    <property type="protein sequence ID" value="GIU40774.1"/>
    <property type="molecule type" value="Genomic_DNA"/>
</dbReference>
<evidence type="ECO:0008006" key="6">
    <source>
        <dbReference type="Google" id="ProtNLM"/>
    </source>
</evidence>
<feature type="chain" id="PRO_5009179103" description="DUF1570 domain-containing protein" evidence="1">
    <location>
        <begin position="25"/>
        <end position="380"/>
    </location>
</feature>
<dbReference type="OrthoDB" id="9943794at2"/>
<dbReference type="Proteomes" id="UP000095230">
    <property type="component" value="Unassembled WGS sequence"/>
</dbReference>
<protein>
    <recommendedName>
        <fullName evidence="6">DUF1570 domain-containing protein</fullName>
    </recommendedName>
</protein>